<gene>
    <name evidence="2" type="ORF">T23_15090</name>
</gene>
<name>A0ABM8IND1_9FIRM</name>
<feature type="transmembrane region" description="Helical" evidence="1">
    <location>
        <begin position="137"/>
        <end position="155"/>
    </location>
</feature>
<evidence type="ECO:0000313" key="3">
    <source>
        <dbReference type="Proteomes" id="UP001432099"/>
    </source>
</evidence>
<reference evidence="2" key="1">
    <citation type="journal article" date="2024" name="Int. J. Syst. Evol. Microbiol.">
        <title>Turicibacter faecis sp. nov., isolated from faeces of heart failure mouse model.</title>
        <authorList>
            <person name="Imamura Y."/>
            <person name="Motooka D."/>
            <person name="Nakajima Y."/>
            <person name="Ito S."/>
            <person name="Kitakaze M."/>
            <person name="Iida T."/>
            <person name="Nakamura S."/>
        </authorList>
    </citation>
    <scope>NUCLEOTIDE SEQUENCE</scope>
    <source>
        <strain evidence="2">TC023</strain>
    </source>
</reference>
<dbReference type="RefSeq" id="WP_161830768.1">
    <property type="nucleotide sequence ID" value="NZ_AP028127.1"/>
</dbReference>
<keyword evidence="3" id="KW-1185">Reference proteome</keyword>
<accession>A0ABM8IND1</accession>
<sequence>MKVRELARISALASLLFIIYHCGSLVLYVELFNFTVLLYGISLPKRQAILSVLIACLLIVLVYGAQPWTLMYVLIFPTYAIIYHLIGRRLRSEYVVACLGFLGAFLSGTLIDLPFIFLSGMTGRALGIHLLLGFQTSVGNGVSTFLATIFLLPILSKVMKRV</sequence>
<organism evidence="2 3">
    <name type="scientific">Turicibacter faecis</name>
    <dbReference type="NCBI Taxonomy" id="2963365"/>
    <lineage>
        <taxon>Bacteria</taxon>
        <taxon>Bacillati</taxon>
        <taxon>Bacillota</taxon>
        <taxon>Erysipelotrichia</taxon>
        <taxon>Erysipelotrichales</taxon>
        <taxon>Turicibacteraceae</taxon>
        <taxon>Turicibacter</taxon>
    </lineage>
</organism>
<keyword evidence="1" id="KW-1133">Transmembrane helix</keyword>
<evidence type="ECO:0000256" key="1">
    <source>
        <dbReference type="SAM" id="Phobius"/>
    </source>
</evidence>
<keyword evidence="1" id="KW-0472">Membrane</keyword>
<feature type="transmembrane region" description="Helical" evidence="1">
    <location>
        <begin position="94"/>
        <end position="117"/>
    </location>
</feature>
<keyword evidence="1" id="KW-0812">Transmembrane</keyword>
<evidence type="ECO:0000313" key="2">
    <source>
        <dbReference type="EMBL" id="BEH91407.1"/>
    </source>
</evidence>
<proteinExistence type="predicted"/>
<dbReference type="EMBL" id="AP028127">
    <property type="protein sequence ID" value="BEH91407.1"/>
    <property type="molecule type" value="Genomic_DNA"/>
</dbReference>
<protein>
    <submittedName>
        <fullName evidence="2">Uncharacterized protein</fullName>
    </submittedName>
</protein>
<feature type="transmembrane region" description="Helical" evidence="1">
    <location>
        <begin position="12"/>
        <end position="41"/>
    </location>
</feature>
<feature type="transmembrane region" description="Helical" evidence="1">
    <location>
        <begin position="48"/>
        <end position="64"/>
    </location>
</feature>
<feature type="transmembrane region" description="Helical" evidence="1">
    <location>
        <begin position="70"/>
        <end position="87"/>
    </location>
</feature>
<dbReference type="Proteomes" id="UP001432099">
    <property type="component" value="Chromosome"/>
</dbReference>